<evidence type="ECO:0000256" key="1">
    <source>
        <dbReference type="ARBA" id="ARBA00023224"/>
    </source>
</evidence>
<evidence type="ECO:0000259" key="6">
    <source>
        <dbReference type="PROSITE" id="PS50885"/>
    </source>
</evidence>
<comment type="similarity">
    <text evidence="2">Belongs to the methyl-accepting chemotaxis (MCP) protein family.</text>
</comment>
<evidence type="ECO:0000313" key="8">
    <source>
        <dbReference type="Proteomes" id="UP000192738"/>
    </source>
</evidence>
<evidence type="ECO:0000256" key="3">
    <source>
        <dbReference type="PROSITE-ProRule" id="PRU00284"/>
    </source>
</evidence>
<keyword evidence="4" id="KW-0812">Transmembrane</keyword>
<dbReference type="InterPro" id="IPR003660">
    <property type="entry name" value="HAMP_dom"/>
</dbReference>
<organism evidence="7 8">
    <name type="scientific">Sporomusa malonica</name>
    <dbReference type="NCBI Taxonomy" id="112901"/>
    <lineage>
        <taxon>Bacteria</taxon>
        <taxon>Bacillati</taxon>
        <taxon>Bacillota</taxon>
        <taxon>Negativicutes</taxon>
        <taxon>Selenomonadales</taxon>
        <taxon>Sporomusaceae</taxon>
        <taxon>Sporomusa</taxon>
    </lineage>
</organism>
<dbReference type="SMART" id="SM00283">
    <property type="entry name" value="MA"/>
    <property type="match status" value="1"/>
</dbReference>
<keyword evidence="4" id="KW-1133">Transmembrane helix</keyword>
<dbReference type="Proteomes" id="UP000192738">
    <property type="component" value="Unassembled WGS sequence"/>
</dbReference>
<feature type="domain" description="HAMP" evidence="6">
    <location>
        <begin position="219"/>
        <end position="271"/>
    </location>
</feature>
<reference evidence="7 8" key="1">
    <citation type="submission" date="2017-04" db="EMBL/GenBank/DDBJ databases">
        <authorList>
            <person name="Afonso C.L."/>
            <person name="Miller P.J."/>
            <person name="Scott M.A."/>
            <person name="Spackman E."/>
            <person name="Goraichik I."/>
            <person name="Dimitrov K.M."/>
            <person name="Suarez D.L."/>
            <person name="Swayne D.E."/>
        </authorList>
    </citation>
    <scope>NUCLEOTIDE SEQUENCE [LARGE SCALE GENOMIC DNA]</scope>
    <source>
        <strain evidence="7 8">DSM 5090</strain>
    </source>
</reference>
<dbReference type="PROSITE" id="PS50885">
    <property type="entry name" value="HAMP"/>
    <property type="match status" value="1"/>
</dbReference>
<protein>
    <submittedName>
        <fullName evidence="7">Methyl-accepting chemotaxis protein</fullName>
    </submittedName>
</protein>
<evidence type="ECO:0000313" key="7">
    <source>
        <dbReference type="EMBL" id="SMD10106.1"/>
    </source>
</evidence>
<dbReference type="PROSITE" id="PS50111">
    <property type="entry name" value="CHEMOTAXIS_TRANSDUC_2"/>
    <property type="match status" value="1"/>
</dbReference>
<dbReference type="SMART" id="SM00304">
    <property type="entry name" value="HAMP"/>
    <property type="match status" value="1"/>
</dbReference>
<name>A0A1W2ELD6_9FIRM</name>
<dbReference type="InterPro" id="IPR004089">
    <property type="entry name" value="MCPsignal_dom"/>
</dbReference>
<feature type="domain" description="Methyl-accepting transducer" evidence="5">
    <location>
        <begin position="290"/>
        <end position="526"/>
    </location>
</feature>
<dbReference type="Pfam" id="PF00015">
    <property type="entry name" value="MCPsignal"/>
    <property type="match status" value="1"/>
</dbReference>
<evidence type="ECO:0000256" key="4">
    <source>
        <dbReference type="SAM" id="Phobius"/>
    </source>
</evidence>
<feature type="transmembrane region" description="Helical" evidence="4">
    <location>
        <begin position="197"/>
        <end position="217"/>
    </location>
</feature>
<sequence length="576" mass="61944">MKRKMKLGFKFAVSFGVILLLMLIMTANSFINLQNAKADLVKIEEANDRMALADQIAMQYKGTIMAIRGYAAYGDASYLDQIESGFDKLLKSENDLLAVAREEKRQEVQIMIDETTQYRDAVIKEYMPLAKGYHAAKLAGNFSQAEEYATKMTRLAKRVAPLVQSISQKADVLAANNAGLAKTLIGGSKERADQVNLFSAGVSLVVLVLGLVIAIVLTNLIRKPVIALTAVAKQYADGDLREVAEIKSSDEIGELGDSLKTMHNNFVKMIANIRSASDQLAMASEQMAASTEEVTATSEGISQNMQHLSSEADNGNNSMLEASQALVELSSLIQIARNKADHTCNNSQDTLIAAESGRTKVTESVCKMDNITQQTKRSSQIIGELSEYSQQISHISDTITSIAKQTNLLALNAAIEAARAGEHGRGFAVVAEEVRKLAEQSNQGAQEITALVQKVTEQTQLAVTAMAQNVTEVEAGVTTVNEAGLALDKILQAVTLMAGETGQIGKITSEQVANSDQIVQLINMLSTVIETVAAHSEEVASSAEEQSSIMQTVAAGAEETSAMASQLKESVQRFLV</sequence>
<dbReference type="PANTHER" id="PTHR32089">
    <property type="entry name" value="METHYL-ACCEPTING CHEMOTAXIS PROTEIN MCPB"/>
    <property type="match status" value="1"/>
</dbReference>
<keyword evidence="4" id="KW-0472">Membrane</keyword>
<dbReference type="RefSeq" id="WP_084577970.1">
    <property type="nucleotide sequence ID" value="NZ_CP155572.1"/>
</dbReference>
<accession>A0A1W2ELD6</accession>
<keyword evidence="8" id="KW-1185">Reference proteome</keyword>
<dbReference type="CDD" id="cd06225">
    <property type="entry name" value="HAMP"/>
    <property type="match status" value="1"/>
</dbReference>
<dbReference type="CDD" id="cd11386">
    <property type="entry name" value="MCP_signal"/>
    <property type="match status" value="1"/>
</dbReference>
<dbReference type="AlphaFoldDB" id="A0A1W2ELD6"/>
<dbReference type="STRING" id="112901.SAMN04488500_12570"/>
<evidence type="ECO:0000259" key="5">
    <source>
        <dbReference type="PROSITE" id="PS50111"/>
    </source>
</evidence>
<dbReference type="Pfam" id="PF00672">
    <property type="entry name" value="HAMP"/>
    <property type="match status" value="1"/>
</dbReference>
<dbReference type="EMBL" id="FWXI01000025">
    <property type="protein sequence ID" value="SMD10106.1"/>
    <property type="molecule type" value="Genomic_DNA"/>
</dbReference>
<keyword evidence="1 3" id="KW-0807">Transducer</keyword>
<dbReference type="SUPFAM" id="SSF58104">
    <property type="entry name" value="Methyl-accepting chemotaxis protein (MCP) signaling domain"/>
    <property type="match status" value="1"/>
</dbReference>
<dbReference type="Gene3D" id="1.10.287.950">
    <property type="entry name" value="Methyl-accepting chemotaxis protein"/>
    <property type="match status" value="1"/>
</dbReference>
<dbReference type="GO" id="GO:0016020">
    <property type="term" value="C:membrane"/>
    <property type="evidence" value="ECO:0007669"/>
    <property type="project" value="InterPro"/>
</dbReference>
<dbReference type="PANTHER" id="PTHR32089:SF112">
    <property type="entry name" value="LYSOZYME-LIKE PROTEIN-RELATED"/>
    <property type="match status" value="1"/>
</dbReference>
<proteinExistence type="inferred from homology"/>
<evidence type="ECO:0000256" key="2">
    <source>
        <dbReference type="ARBA" id="ARBA00029447"/>
    </source>
</evidence>
<gene>
    <name evidence="7" type="ORF">SAMN04488500_12570</name>
</gene>
<dbReference type="GO" id="GO:0007165">
    <property type="term" value="P:signal transduction"/>
    <property type="evidence" value="ECO:0007669"/>
    <property type="project" value="UniProtKB-KW"/>
</dbReference>